<proteinExistence type="predicted"/>
<sequence length="101" mass="11148">MNSMGVGLLLILSVIVPNDGYQCYVGSEEQPQNVSEFSNCTSCVKQLIPRFERSCHMEKCPTVETNFWYCCEAELCNAGTGNSVAILQVILALCFTLINIC</sequence>
<comment type="caution">
    <text evidence="2">The sequence shown here is derived from an EMBL/GenBank/DDBJ whole genome shotgun (WGS) entry which is preliminary data.</text>
</comment>
<gene>
    <name evidence="2" type="ORF">CDAUBV1_LOCUS16387</name>
</gene>
<protein>
    <submittedName>
        <fullName evidence="2">Uncharacterized protein</fullName>
    </submittedName>
</protein>
<feature type="chain" id="PRO_5043808320" evidence="1">
    <location>
        <begin position="21"/>
        <end position="101"/>
    </location>
</feature>
<accession>A0AAV2TVL2</accession>
<evidence type="ECO:0000313" key="2">
    <source>
        <dbReference type="EMBL" id="CAL5141116.1"/>
    </source>
</evidence>
<reference evidence="2" key="1">
    <citation type="submission" date="2024-06" db="EMBL/GenBank/DDBJ databases">
        <authorList>
            <person name="Liu X."/>
            <person name="Lenzi L."/>
            <person name="Haldenby T S."/>
            <person name="Uol C."/>
        </authorList>
    </citation>
    <scope>NUCLEOTIDE SEQUENCE</scope>
</reference>
<dbReference type="AlphaFoldDB" id="A0AAV2TVL2"/>
<feature type="signal peptide" evidence="1">
    <location>
        <begin position="1"/>
        <end position="20"/>
    </location>
</feature>
<dbReference type="Proteomes" id="UP001497525">
    <property type="component" value="Unassembled WGS sequence"/>
</dbReference>
<evidence type="ECO:0000313" key="3">
    <source>
        <dbReference type="Proteomes" id="UP001497525"/>
    </source>
</evidence>
<dbReference type="EMBL" id="CAXLJL010000822">
    <property type="protein sequence ID" value="CAL5141116.1"/>
    <property type="molecule type" value="Genomic_DNA"/>
</dbReference>
<name>A0AAV2TVL2_CALDB</name>
<organism evidence="2 3">
    <name type="scientific">Calicophoron daubneyi</name>
    <name type="common">Rumen fluke</name>
    <name type="synonym">Paramphistomum daubneyi</name>
    <dbReference type="NCBI Taxonomy" id="300641"/>
    <lineage>
        <taxon>Eukaryota</taxon>
        <taxon>Metazoa</taxon>
        <taxon>Spiralia</taxon>
        <taxon>Lophotrochozoa</taxon>
        <taxon>Platyhelminthes</taxon>
        <taxon>Trematoda</taxon>
        <taxon>Digenea</taxon>
        <taxon>Plagiorchiida</taxon>
        <taxon>Pronocephalata</taxon>
        <taxon>Paramphistomoidea</taxon>
        <taxon>Paramphistomidae</taxon>
        <taxon>Calicophoron</taxon>
    </lineage>
</organism>
<keyword evidence="1" id="KW-0732">Signal</keyword>
<evidence type="ECO:0000256" key="1">
    <source>
        <dbReference type="SAM" id="SignalP"/>
    </source>
</evidence>